<dbReference type="AlphaFoldDB" id="A0A6C0M1J9"/>
<dbReference type="EMBL" id="MN740639">
    <property type="protein sequence ID" value="QHU36530.1"/>
    <property type="molecule type" value="Genomic_DNA"/>
</dbReference>
<accession>A0A6C0M1J9</accession>
<organism evidence="1">
    <name type="scientific">viral metagenome</name>
    <dbReference type="NCBI Taxonomy" id="1070528"/>
    <lineage>
        <taxon>unclassified sequences</taxon>
        <taxon>metagenomes</taxon>
        <taxon>organismal metagenomes</taxon>
    </lineage>
</organism>
<name>A0A6C0M1J9_9ZZZZ</name>
<reference evidence="1" key="1">
    <citation type="journal article" date="2020" name="Nature">
        <title>Giant virus diversity and host interactions through global metagenomics.</title>
        <authorList>
            <person name="Schulz F."/>
            <person name="Roux S."/>
            <person name="Paez-Espino D."/>
            <person name="Jungbluth S."/>
            <person name="Walsh D.A."/>
            <person name="Denef V.J."/>
            <person name="McMahon K.D."/>
            <person name="Konstantinidis K.T."/>
            <person name="Eloe-Fadrosh E.A."/>
            <person name="Kyrpides N.C."/>
            <person name="Woyke T."/>
        </authorList>
    </citation>
    <scope>NUCLEOTIDE SEQUENCE</scope>
    <source>
        <strain evidence="1">GVMAG-S-1035231-58</strain>
    </source>
</reference>
<evidence type="ECO:0000313" key="1">
    <source>
        <dbReference type="EMBL" id="QHU36530.1"/>
    </source>
</evidence>
<proteinExistence type="predicted"/>
<sequence>MKTRVSLGQIVLIGLGLVLLVAVLHGGKHVVGMMHQGGKRVEPGPTSDAPLPTFVLKGTAPAGPTPEGDNILETPAKNLIIY</sequence>
<protein>
    <submittedName>
        <fullName evidence="1">Uncharacterized protein</fullName>
    </submittedName>
</protein>